<feature type="transmembrane region" description="Helical" evidence="5">
    <location>
        <begin position="409"/>
        <end position="429"/>
    </location>
</feature>
<dbReference type="Gene3D" id="1.20.1740.10">
    <property type="entry name" value="Amino acid/polyamine transporter I"/>
    <property type="match status" value="1"/>
</dbReference>
<feature type="transmembrane region" description="Helical" evidence="5">
    <location>
        <begin position="253"/>
        <end position="279"/>
    </location>
</feature>
<feature type="transmembrane region" description="Helical" evidence="5">
    <location>
        <begin position="435"/>
        <end position="458"/>
    </location>
</feature>
<feature type="transmembrane region" description="Helical" evidence="5">
    <location>
        <begin position="470"/>
        <end position="491"/>
    </location>
</feature>
<keyword evidence="3 5" id="KW-1133">Transmembrane helix</keyword>
<sequence>MKKTLSNPALCQQLDKSSWLWTPPGSTRKKYEPHDFPGYGSYDVNTTPNKSDMELIDYSIETKEKEEKKLGELEATAISGNDILSSTFYVSGLVTLSAGKLAPVCLMLVAFVLYLFRGIYHETVMALPCNGGTYNILLNCTSKQTASIAAVFAIIAYITTGVVSALEAIAYLQVILPDNYEIDQQIATIALLFFFCLLTNLGMSESAIVAKNIFVIHVTVLSLLSILGFIFMMSHSEMLYENWQMPYPSVDAAGTILTGTLFTAVFYGFSSAMLGVSGFETSSQFVEEQAPGVFPKTLKNMWMGVAIFNPLLSLISFSAMPLDEIIDNKDTVLTHMAGIIGEWLQHRLSISEEYISIGTLFKYVVSLDAFIVLAAALLTGYVGINGLIRRMSMDRCLPQFFLITNPWTGTDSFILVGFFLLCVSQVIVLDCDVEALGGVYCYAFLTVMTIFALGNILLKIKRPSLPREITTSWLQSILGLIAVVIALLGNVLGKPELLTYFFVYFLIVGTLVLVMFQRVNIVRLLYKLFKSFQKKSVDVGSLYSEETEDEPLLAKKFGHVTASNDDEEDGMVSERVPEPPKRDESCLERIANTVKQFQETPFIFFMKHDDLHMANKAVLYIQKNEQTNKIIFVHCTTNSTRKSTKNLQEHVKLLDLLYPRVKISLLVVNSKFDATTVEWLSRTLEIPTNAMFISCPDENFSIKRSQLQGIRIITGND</sequence>
<dbReference type="GO" id="GO:0016020">
    <property type="term" value="C:membrane"/>
    <property type="evidence" value="ECO:0007669"/>
    <property type="project" value="UniProtKB-SubCell"/>
</dbReference>
<feature type="transmembrane region" description="Helical" evidence="5">
    <location>
        <begin position="497"/>
        <end position="516"/>
    </location>
</feature>
<accession>A0A7S4EFJ8</accession>
<evidence type="ECO:0000256" key="2">
    <source>
        <dbReference type="ARBA" id="ARBA00022692"/>
    </source>
</evidence>
<feature type="transmembrane region" description="Helical" evidence="5">
    <location>
        <begin position="300"/>
        <end position="320"/>
    </location>
</feature>
<dbReference type="GO" id="GO:0015171">
    <property type="term" value="F:amino acid transmembrane transporter activity"/>
    <property type="evidence" value="ECO:0007669"/>
    <property type="project" value="TreeGrafter"/>
</dbReference>
<dbReference type="AlphaFoldDB" id="A0A7S4EFJ8"/>
<name>A0A7S4EFJ8_9STRA</name>
<dbReference type="Pfam" id="PF13520">
    <property type="entry name" value="AA_permease_2"/>
    <property type="match status" value="1"/>
</dbReference>
<dbReference type="PANTHER" id="PTHR43243:SF11">
    <property type="entry name" value="AMINO ACID PERMEASE_ SLC12A DOMAIN-CONTAINING PROTEIN"/>
    <property type="match status" value="1"/>
</dbReference>
<feature type="transmembrane region" description="Helical" evidence="5">
    <location>
        <begin position="369"/>
        <end position="388"/>
    </location>
</feature>
<evidence type="ECO:0000256" key="4">
    <source>
        <dbReference type="ARBA" id="ARBA00023136"/>
    </source>
</evidence>
<organism evidence="6">
    <name type="scientific">Pseudo-nitzschia australis</name>
    <dbReference type="NCBI Taxonomy" id="44445"/>
    <lineage>
        <taxon>Eukaryota</taxon>
        <taxon>Sar</taxon>
        <taxon>Stramenopiles</taxon>
        <taxon>Ochrophyta</taxon>
        <taxon>Bacillariophyta</taxon>
        <taxon>Bacillariophyceae</taxon>
        <taxon>Bacillariophycidae</taxon>
        <taxon>Bacillariales</taxon>
        <taxon>Bacillariaceae</taxon>
        <taxon>Pseudo-nitzschia</taxon>
    </lineage>
</organism>
<keyword evidence="2 5" id="KW-0812">Transmembrane</keyword>
<gene>
    <name evidence="6" type="ORF">PAUS00366_LOCUS2374</name>
</gene>
<protein>
    <recommendedName>
        <fullName evidence="7">Amino acid permease/ SLC12A domain-containing protein</fullName>
    </recommendedName>
</protein>
<dbReference type="InterPro" id="IPR002293">
    <property type="entry name" value="AA/rel_permease1"/>
</dbReference>
<reference evidence="6" key="1">
    <citation type="submission" date="2021-01" db="EMBL/GenBank/DDBJ databases">
        <authorList>
            <person name="Corre E."/>
            <person name="Pelletier E."/>
            <person name="Niang G."/>
            <person name="Scheremetjew M."/>
            <person name="Finn R."/>
            <person name="Kale V."/>
            <person name="Holt S."/>
            <person name="Cochrane G."/>
            <person name="Meng A."/>
            <person name="Brown T."/>
            <person name="Cohen L."/>
        </authorList>
    </citation>
    <scope>NUCLEOTIDE SEQUENCE</scope>
    <source>
        <strain evidence="6">10249 10 AB</strain>
    </source>
</reference>
<feature type="transmembrane region" description="Helical" evidence="5">
    <location>
        <begin position="88"/>
        <end position="116"/>
    </location>
</feature>
<dbReference type="EMBL" id="HBIX01003115">
    <property type="protein sequence ID" value="CAE0709654.1"/>
    <property type="molecule type" value="Transcribed_RNA"/>
</dbReference>
<evidence type="ECO:0000256" key="1">
    <source>
        <dbReference type="ARBA" id="ARBA00004141"/>
    </source>
</evidence>
<evidence type="ECO:0000256" key="3">
    <source>
        <dbReference type="ARBA" id="ARBA00022989"/>
    </source>
</evidence>
<feature type="transmembrane region" description="Helical" evidence="5">
    <location>
        <begin position="184"/>
        <end position="201"/>
    </location>
</feature>
<feature type="transmembrane region" description="Helical" evidence="5">
    <location>
        <begin position="148"/>
        <end position="172"/>
    </location>
</feature>
<feature type="transmembrane region" description="Helical" evidence="5">
    <location>
        <begin position="213"/>
        <end position="233"/>
    </location>
</feature>
<proteinExistence type="predicted"/>
<comment type="subcellular location">
    <subcellularLocation>
        <location evidence="1">Membrane</location>
        <topology evidence="1">Multi-pass membrane protein</topology>
    </subcellularLocation>
</comment>
<keyword evidence="4 5" id="KW-0472">Membrane</keyword>
<evidence type="ECO:0000256" key="5">
    <source>
        <dbReference type="SAM" id="Phobius"/>
    </source>
</evidence>
<evidence type="ECO:0000313" key="6">
    <source>
        <dbReference type="EMBL" id="CAE0709654.1"/>
    </source>
</evidence>
<evidence type="ECO:0008006" key="7">
    <source>
        <dbReference type="Google" id="ProtNLM"/>
    </source>
</evidence>
<dbReference type="PANTHER" id="PTHR43243">
    <property type="entry name" value="INNER MEMBRANE TRANSPORTER YGJI-RELATED"/>
    <property type="match status" value="1"/>
</dbReference>